<proteinExistence type="predicted"/>
<evidence type="ECO:0000313" key="8">
    <source>
        <dbReference type="EMBL" id="KAF7786835.1"/>
    </source>
</evidence>
<reference evidence="8 9" key="1">
    <citation type="journal article" date="2012" name="J. Bacteriol.">
        <title>Genome sequence of the cycloprodigiosin-producing bacterial strain Pseudoalteromonas rubra ATCC 29570(T).</title>
        <authorList>
            <person name="Xie B.B."/>
            <person name="Shu Y.L."/>
            <person name="Qin Q.L."/>
            <person name="Rong J.C."/>
            <person name="Zhang X.Y."/>
            <person name="Chen X.L."/>
            <person name="Zhou B.C."/>
            <person name="Zhang Y.Z."/>
        </authorList>
    </citation>
    <scope>NUCLEOTIDE SEQUENCE [LARGE SCALE GENOMIC DNA]</scope>
    <source>
        <strain evidence="8 9">DSM 6842</strain>
    </source>
</reference>
<gene>
    <name evidence="8" type="ORF">PRUB_a1507</name>
</gene>
<dbReference type="GO" id="GO:0009279">
    <property type="term" value="C:cell outer membrane"/>
    <property type="evidence" value="ECO:0007669"/>
    <property type="project" value="UniProtKB-SubCell"/>
</dbReference>
<keyword evidence="2" id="KW-0732">Signal</keyword>
<dbReference type="PIRSF" id="PIRSF002859">
    <property type="entry name" value="Lipo_traT"/>
    <property type="match status" value="1"/>
</dbReference>
<sequence length="252" mass="27152">METLNTSPNFSVPRVLTYVFTLLVLSQLAACSAMQTAVKKRDLRVETKMSDSIFLDPVGSDKRTVFLQLRNTSDKQQLSIAEEVRSAISSKGYKIVSDPDKAHFWIQANILKAGRTTADESRGILAQGYGGALAGAMVGAQFGSGSGQATASLLGATAGFVADAMVEDVYYNIVTDLQVSERAKQGVAVQENNQAKLKQGNSGYKAVTSNEVTDRKKYQTRVISTANKMNLEFDEARPKLIEGLANSISGLL</sequence>
<keyword evidence="3 6" id="KW-0472">Membrane</keyword>
<comment type="subcellular location">
    <subcellularLocation>
        <location evidence="1">Cell outer membrane</location>
        <topology evidence="1">Lipid-anchor</topology>
    </subcellularLocation>
</comment>
<comment type="caution">
    <text evidence="8">The sequence shown here is derived from an EMBL/GenBank/DDBJ whole genome shotgun (WGS) entry which is preliminary data.</text>
</comment>
<dbReference type="Pfam" id="PF05818">
    <property type="entry name" value="TraT"/>
    <property type="match status" value="1"/>
</dbReference>
<feature type="transmembrane region" description="Helical" evidence="7">
    <location>
        <begin position="15"/>
        <end position="34"/>
    </location>
</feature>
<keyword evidence="5" id="KW-0449">Lipoprotein</keyword>
<keyword evidence="7" id="KW-0812">Transmembrane</keyword>
<evidence type="ECO:0000256" key="3">
    <source>
        <dbReference type="ARBA" id="ARBA00023136"/>
    </source>
</evidence>
<dbReference type="AlphaFoldDB" id="A0A8T0CA21"/>
<dbReference type="InterPro" id="IPR008874">
    <property type="entry name" value="TraT_complement-R"/>
</dbReference>
<evidence type="ECO:0008006" key="10">
    <source>
        <dbReference type="Google" id="ProtNLM"/>
    </source>
</evidence>
<evidence type="ECO:0000256" key="5">
    <source>
        <dbReference type="ARBA" id="ARBA00023288"/>
    </source>
</evidence>
<dbReference type="GeneID" id="61359051"/>
<dbReference type="RefSeq" id="WP_010382654.1">
    <property type="nucleotide sequence ID" value="NZ_AHCD03000035.1"/>
</dbReference>
<accession>A0A8T0CA21</accession>
<name>A0A8T0CA21_9GAMM</name>
<evidence type="ECO:0000256" key="6">
    <source>
        <dbReference type="PIRNR" id="PIRNR002859"/>
    </source>
</evidence>
<evidence type="ECO:0000256" key="2">
    <source>
        <dbReference type="ARBA" id="ARBA00022729"/>
    </source>
</evidence>
<evidence type="ECO:0000256" key="1">
    <source>
        <dbReference type="ARBA" id="ARBA00004459"/>
    </source>
</evidence>
<evidence type="ECO:0000256" key="4">
    <source>
        <dbReference type="ARBA" id="ARBA00023139"/>
    </source>
</evidence>
<keyword evidence="4" id="KW-0564">Palmitate</keyword>
<evidence type="ECO:0000256" key="7">
    <source>
        <dbReference type="SAM" id="Phobius"/>
    </source>
</evidence>
<dbReference type="Proteomes" id="UP000016480">
    <property type="component" value="Unassembled WGS sequence"/>
</dbReference>
<keyword evidence="7" id="KW-1133">Transmembrane helix</keyword>
<protein>
    <recommendedName>
        <fullName evidence="10">Complement resistance protein TraT</fullName>
    </recommendedName>
</protein>
<evidence type="ECO:0000313" key="9">
    <source>
        <dbReference type="Proteomes" id="UP000016480"/>
    </source>
</evidence>
<keyword evidence="6" id="KW-0998">Cell outer membrane</keyword>
<dbReference type="EMBL" id="AHCD03000035">
    <property type="protein sequence ID" value="KAF7786835.1"/>
    <property type="molecule type" value="Genomic_DNA"/>
</dbReference>
<organism evidence="8 9">
    <name type="scientific">Pseudoalteromonas rubra</name>
    <dbReference type="NCBI Taxonomy" id="43658"/>
    <lineage>
        <taxon>Bacteria</taxon>
        <taxon>Pseudomonadati</taxon>
        <taxon>Pseudomonadota</taxon>
        <taxon>Gammaproteobacteria</taxon>
        <taxon>Alteromonadales</taxon>
        <taxon>Pseudoalteromonadaceae</taxon>
        <taxon>Pseudoalteromonas</taxon>
    </lineage>
</organism>